<name>X1TZF9_9ZZZZ</name>
<feature type="non-terminal residue" evidence="5">
    <location>
        <position position="1"/>
    </location>
</feature>
<evidence type="ECO:0000313" key="5">
    <source>
        <dbReference type="EMBL" id="GAJ10698.1"/>
    </source>
</evidence>
<evidence type="ECO:0000256" key="2">
    <source>
        <dbReference type="ARBA" id="ARBA00022917"/>
    </source>
</evidence>
<dbReference type="Pfam" id="PF01765">
    <property type="entry name" value="RRF"/>
    <property type="match status" value="1"/>
</dbReference>
<evidence type="ECO:0000259" key="4">
    <source>
        <dbReference type="Pfam" id="PF01765"/>
    </source>
</evidence>
<dbReference type="GO" id="GO:0043023">
    <property type="term" value="F:ribosomal large subunit binding"/>
    <property type="evidence" value="ECO:0007669"/>
    <property type="project" value="TreeGrafter"/>
</dbReference>
<dbReference type="PANTHER" id="PTHR20982">
    <property type="entry name" value="RIBOSOME RECYCLING FACTOR"/>
    <property type="match status" value="1"/>
</dbReference>
<sequence length="73" mass="8510">LIKVVKKRVEEGRIAIRNLRRDAADELKKMEKNKEISQDEHKRTMDKVQLITDSFIDGADKAGQDKEKELMEV</sequence>
<dbReference type="AlphaFoldDB" id="X1TZF9"/>
<dbReference type="InterPro" id="IPR023584">
    <property type="entry name" value="Ribosome_recyc_fac_dom"/>
</dbReference>
<dbReference type="InterPro" id="IPR036191">
    <property type="entry name" value="RRF_sf"/>
</dbReference>
<evidence type="ECO:0000256" key="1">
    <source>
        <dbReference type="ARBA" id="ARBA00005912"/>
    </source>
</evidence>
<dbReference type="GO" id="GO:0006412">
    <property type="term" value="P:translation"/>
    <property type="evidence" value="ECO:0007669"/>
    <property type="project" value="UniProtKB-KW"/>
</dbReference>
<dbReference type="EMBL" id="BARW01030881">
    <property type="protein sequence ID" value="GAJ10698.1"/>
    <property type="molecule type" value="Genomic_DNA"/>
</dbReference>
<organism evidence="5">
    <name type="scientific">marine sediment metagenome</name>
    <dbReference type="NCBI Taxonomy" id="412755"/>
    <lineage>
        <taxon>unclassified sequences</taxon>
        <taxon>metagenomes</taxon>
        <taxon>ecological metagenomes</taxon>
    </lineage>
</organism>
<protein>
    <recommendedName>
        <fullName evidence="4">Ribosome recycling factor domain-containing protein</fullName>
    </recommendedName>
</protein>
<keyword evidence="3" id="KW-0175">Coiled coil</keyword>
<proteinExistence type="inferred from homology"/>
<comment type="similarity">
    <text evidence="1">Belongs to the RRF family.</text>
</comment>
<dbReference type="PANTHER" id="PTHR20982:SF3">
    <property type="entry name" value="MITOCHONDRIAL RIBOSOME RECYCLING FACTOR PSEUDO 1"/>
    <property type="match status" value="1"/>
</dbReference>
<keyword evidence="2" id="KW-0648">Protein biosynthesis</keyword>
<gene>
    <name evidence="5" type="ORF">S12H4_49254</name>
</gene>
<dbReference type="InterPro" id="IPR002661">
    <property type="entry name" value="Ribosome_recyc_fac"/>
</dbReference>
<feature type="domain" description="Ribosome recycling factor" evidence="4">
    <location>
        <begin position="1"/>
        <end position="71"/>
    </location>
</feature>
<accession>X1TZF9</accession>
<dbReference type="SUPFAM" id="SSF55194">
    <property type="entry name" value="Ribosome recycling factor, RRF"/>
    <property type="match status" value="1"/>
</dbReference>
<dbReference type="Gene3D" id="1.10.132.20">
    <property type="entry name" value="Ribosome-recycling factor"/>
    <property type="match status" value="1"/>
</dbReference>
<feature type="coiled-coil region" evidence="3">
    <location>
        <begin position="13"/>
        <end position="47"/>
    </location>
</feature>
<comment type="caution">
    <text evidence="5">The sequence shown here is derived from an EMBL/GenBank/DDBJ whole genome shotgun (WGS) entry which is preliminary data.</text>
</comment>
<evidence type="ECO:0000256" key="3">
    <source>
        <dbReference type="SAM" id="Coils"/>
    </source>
</evidence>
<reference evidence="5" key="1">
    <citation type="journal article" date="2014" name="Front. Microbiol.">
        <title>High frequency of phylogenetically diverse reductive dehalogenase-homologous genes in deep subseafloor sedimentary metagenomes.</title>
        <authorList>
            <person name="Kawai M."/>
            <person name="Futagami T."/>
            <person name="Toyoda A."/>
            <person name="Takaki Y."/>
            <person name="Nishi S."/>
            <person name="Hori S."/>
            <person name="Arai W."/>
            <person name="Tsubouchi T."/>
            <person name="Morono Y."/>
            <person name="Uchiyama I."/>
            <person name="Ito T."/>
            <person name="Fujiyama A."/>
            <person name="Inagaki F."/>
            <person name="Takami H."/>
        </authorList>
    </citation>
    <scope>NUCLEOTIDE SEQUENCE</scope>
    <source>
        <strain evidence="5">Expedition CK06-06</strain>
    </source>
</reference>